<organism evidence="3 4">
    <name type="scientific">Kiloniella laminariae</name>
    <dbReference type="NCBI Taxonomy" id="454162"/>
    <lineage>
        <taxon>Bacteria</taxon>
        <taxon>Pseudomonadati</taxon>
        <taxon>Pseudomonadota</taxon>
        <taxon>Alphaproteobacteria</taxon>
        <taxon>Rhodospirillales</taxon>
        <taxon>Kiloniellaceae</taxon>
        <taxon>Kiloniella</taxon>
    </lineage>
</organism>
<gene>
    <name evidence="3" type="ORF">O4H49_13775</name>
</gene>
<feature type="domain" description="HPP transmembrane region" evidence="2">
    <location>
        <begin position="18"/>
        <end position="166"/>
    </location>
</feature>
<dbReference type="PROSITE" id="PS51257">
    <property type="entry name" value="PROKAR_LIPOPROTEIN"/>
    <property type="match status" value="1"/>
</dbReference>
<feature type="transmembrane region" description="Helical" evidence="1">
    <location>
        <begin position="47"/>
        <end position="64"/>
    </location>
</feature>
<keyword evidence="1" id="KW-0472">Membrane</keyword>
<sequence>MRQHFAKYRGQGAAVPPIPNRHFIFWSWLGACVAIAAIAWLSSTAGAPFFMAPFGASCVLIFGLPNSPLAQPRNLVLGHLIATVVGLVIMELLGVDWWSMGIAVASAIALMQMTRTLHAPAGATPLVVMLEKADWSFIFTPVLSGTLVLLVVGLVANNLSRERSYPEYW</sequence>
<evidence type="ECO:0000259" key="2">
    <source>
        <dbReference type="Pfam" id="PF04982"/>
    </source>
</evidence>
<dbReference type="RefSeq" id="WP_269424009.1">
    <property type="nucleotide sequence ID" value="NZ_JAPWGY010000004.1"/>
</dbReference>
<feature type="transmembrane region" description="Helical" evidence="1">
    <location>
        <begin position="76"/>
        <end position="95"/>
    </location>
</feature>
<reference evidence="3" key="1">
    <citation type="submission" date="2022-12" db="EMBL/GenBank/DDBJ databases">
        <title>Bacterial isolates from different developmental stages of Nematostella vectensis.</title>
        <authorList>
            <person name="Fraune S."/>
        </authorList>
    </citation>
    <scope>NUCLEOTIDE SEQUENCE</scope>
    <source>
        <strain evidence="3">G21630-S1</strain>
    </source>
</reference>
<dbReference type="InterPro" id="IPR007065">
    <property type="entry name" value="HPP"/>
</dbReference>
<dbReference type="InterPro" id="IPR058581">
    <property type="entry name" value="TM_HPP"/>
</dbReference>
<dbReference type="EMBL" id="JAPWGY010000004">
    <property type="protein sequence ID" value="MCZ4281855.1"/>
    <property type="molecule type" value="Genomic_DNA"/>
</dbReference>
<comment type="caution">
    <text evidence="3">The sequence shown here is derived from an EMBL/GenBank/DDBJ whole genome shotgun (WGS) entry which is preliminary data.</text>
</comment>
<keyword evidence="4" id="KW-1185">Reference proteome</keyword>
<dbReference type="Pfam" id="PF04982">
    <property type="entry name" value="TM_HPP"/>
    <property type="match status" value="1"/>
</dbReference>
<evidence type="ECO:0000313" key="4">
    <source>
        <dbReference type="Proteomes" id="UP001069802"/>
    </source>
</evidence>
<keyword evidence="1" id="KW-0812">Transmembrane</keyword>
<evidence type="ECO:0000256" key="1">
    <source>
        <dbReference type="SAM" id="Phobius"/>
    </source>
</evidence>
<feature type="transmembrane region" description="Helical" evidence="1">
    <location>
        <begin position="23"/>
        <end position="41"/>
    </location>
</feature>
<proteinExistence type="predicted"/>
<dbReference type="PANTHER" id="PTHR33741">
    <property type="entry name" value="TRANSMEMBRANE PROTEIN DDB_G0269096-RELATED"/>
    <property type="match status" value="1"/>
</dbReference>
<dbReference type="Proteomes" id="UP001069802">
    <property type="component" value="Unassembled WGS sequence"/>
</dbReference>
<accession>A0ABT4LL75</accession>
<name>A0ABT4LL75_9PROT</name>
<dbReference type="PANTHER" id="PTHR33741:SF5">
    <property type="entry name" value="TRANSMEMBRANE PROTEIN DDB_G0269096-RELATED"/>
    <property type="match status" value="1"/>
</dbReference>
<keyword evidence="1" id="KW-1133">Transmembrane helix</keyword>
<evidence type="ECO:0000313" key="3">
    <source>
        <dbReference type="EMBL" id="MCZ4281855.1"/>
    </source>
</evidence>
<protein>
    <submittedName>
        <fullName evidence="3">HPP family protein</fullName>
    </submittedName>
</protein>
<feature type="transmembrane region" description="Helical" evidence="1">
    <location>
        <begin position="135"/>
        <end position="156"/>
    </location>
</feature>